<name>A0A840RXG7_9BURK</name>
<gene>
    <name evidence="1" type="ORF">HNR39_003217</name>
</gene>
<proteinExistence type="predicted"/>
<dbReference type="Proteomes" id="UP000571084">
    <property type="component" value="Unassembled WGS sequence"/>
</dbReference>
<dbReference type="EMBL" id="JACHHQ010000007">
    <property type="protein sequence ID" value="MBB5201364.1"/>
    <property type="molecule type" value="Genomic_DNA"/>
</dbReference>
<organism evidence="1 2">
    <name type="scientific">Glaciimonas immobilis</name>
    <dbReference type="NCBI Taxonomy" id="728004"/>
    <lineage>
        <taxon>Bacteria</taxon>
        <taxon>Pseudomonadati</taxon>
        <taxon>Pseudomonadota</taxon>
        <taxon>Betaproteobacteria</taxon>
        <taxon>Burkholderiales</taxon>
        <taxon>Oxalobacteraceae</taxon>
        <taxon>Glaciimonas</taxon>
    </lineage>
</organism>
<dbReference type="AlphaFoldDB" id="A0A840RXG7"/>
<keyword evidence="2" id="KW-1185">Reference proteome</keyword>
<dbReference type="RefSeq" id="WP_168053687.1">
    <property type="nucleotide sequence ID" value="NZ_JAAOZT010000003.1"/>
</dbReference>
<comment type="caution">
    <text evidence="1">The sequence shown here is derived from an EMBL/GenBank/DDBJ whole genome shotgun (WGS) entry which is preliminary data.</text>
</comment>
<evidence type="ECO:0000313" key="2">
    <source>
        <dbReference type="Proteomes" id="UP000571084"/>
    </source>
</evidence>
<protein>
    <submittedName>
        <fullName evidence="1">Uncharacterized protein</fullName>
    </submittedName>
</protein>
<reference evidence="1 2" key="1">
    <citation type="submission" date="2020-08" db="EMBL/GenBank/DDBJ databases">
        <title>Genomic Encyclopedia of Type Strains, Phase IV (KMG-IV): sequencing the most valuable type-strain genomes for metagenomic binning, comparative biology and taxonomic classification.</title>
        <authorList>
            <person name="Goeker M."/>
        </authorList>
    </citation>
    <scope>NUCLEOTIDE SEQUENCE [LARGE SCALE GENOMIC DNA]</scope>
    <source>
        <strain evidence="1 2">DSM 23240</strain>
    </source>
</reference>
<evidence type="ECO:0000313" key="1">
    <source>
        <dbReference type="EMBL" id="MBB5201364.1"/>
    </source>
</evidence>
<accession>A0A840RXG7</accession>
<sequence length="92" mass="10236">MALDIITFDQISRLCDRDDVIAESLIYPDMRHGFSLKITLGSESYSVVRRDGSPHYFRSIDLVLDALLDVPNISPFLTLDTSGWALSTIASS</sequence>